<accession>A0AAJ6BLH5</accession>
<proteinExistence type="predicted"/>
<organism evidence="2 3">
    <name type="scientific">Candidatus Andeanibacterium colombiense</name>
    <dbReference type="NCBI Taxonomy" id="3121345"/>
    <lineage>
        <taxon>Bacteria</taxon>
        <taxon>Pseudomonadati</taxon>
        <taxon>Pseudomonadota</taxon>
        <taxon>Alphaproteobacteria</taxon>
        <taxon>Sphingomonadales</taxon>
        <taxon>Sphingomonadaceae</taxon>
        <taxon>Candidatus Andeanibacterium</taxon>
    </lineage>
</organism>
<protein>
    <submittedName>
        <fullName evidence="2">Uncharacterized protein</fullName>
    </submittedName>
</protein>
<feature type="transmembrane region" description="Helical" evidence="1">
    <location>
        <begin position="424"/>
        <end position="447"/>
    </location>
</feature>
<feature type="transmembrane region" description="Helical" evidence="1">
    <location>
        <begin position="12"/>
        <end position="31"/>
    </location>
</feature>
<evidence type="ECO:0000256" key="1">
    <source>
        <dbReference type="SAM" id="Phobius"/>
    </source>
</evidence>
<gene>
    <name evidence="2" type="ORF">P0Y56_10005</name>
</gene>
<evidence type="ECO:0000313" key="3">
    <source>
        <dbReference type="Proteomes" id="UP001218362"/>
    </source>
</evidence>
<keyword evidence="1" id="KW-1133">Transmembrane helix</keyword>
<feature type="transmembrane region" description="Helical" evidence="1">
    <location>
        <begin position="132"/>
        <end position="149"/>
    </location>
</feature>
<name>A0AAJ6BLH5_9SPHN</name>
<dbReference type="EMBL" id="CP119316">
    <property type="protein sequence ID" value="WEK45369.1"/>
    <property type="molecule type" value="Genomic_DNA"/>
</dbReference>
<reference evidence="2" key="1">
    <citation type="submission" date="2023-03" db="EMBL/GenBank/DDBJ databases">
        <title>Andean soil-derived lignocellulolytic bacterial consortium as a source of novel taxa and putative plastic-active enzymes.</title>
        <authorList>
            <person name="Diaz-Garcia L."/>
            <person name="Chuvochina M."/>
            <person name="Feuerriegel G."/>
            <person name="Bunk B."/>
            <person name="Sproer C."/>
            <person name="Streit W.R."/>
            <person name="Rodriguez L.M."/>
            <person name="Overmann J."/>
            <person name="Jimenez D.J."/>
        </authorList>
    </citation>
    <scope>NUCLEOTIDE SEQUENCE</scope>
    <source>
        <strain evidence="2">MAG 26</strain>
    </source>
</reference>
<feature type="transmembrane region" description="Helical" evidence="1">
    <location>
        <begin position="394"/>
        <end position="412"/>
    </location>
</feature>
<dbReference type="Proteomes" id="UP001218362">
    <property type="component" value="Chromosome"/>
</dbReference>
<dbReference type="KEGG" id="acob:P0Y56_10005"/>
<feature type="transmembrane region" description="Helical" evidence="1">
    <location>
        <begin position="255"/>
        <end position="275"/>
    </location>
</feature>
<keyword evidence="1" id="KW-0812">Transmembrane</keyword>
<feature type="transmembrane region" description="Helical" evidence="1">
    <location>
        <begin position="105"/>
        <end position="126"/>
    </location>
</feature>
<feature type="transmembrane region" description="Helical" evidence="1">
    <location>
        <begin position="282"/>
        <end position="304"/>
    </location>
</feature>
<dbReference type="AlphaFoldDB" id="A0AAJ6BLH5"/>
<evidence type="ECO:0000313" key="2">
    <source>
        <dbReference type="EMBL" id="WEK45369.1"/>
    </source>
</evidence>
<keyword evidence="1" id="KW-0472">Membrane</keyword>
<feature type="transmembrane region" description="Helical" evidence="1">
    <location>
        <begin position="371"/>
        <end position="388"/>
    </location>
</feature>
<feature type="transmembrane region" description="Helical" evidence="1">
    <location>
        <begin position="341"/>
        <end position="359"/>
    </location>
</feature>
<feature type="transmembrane region" description="Helical" evidence="1">
    <location>
        <begin position="186"/>
        <end position="212"/>
    </location>
</feature>
<sequence length="587" mass="62920">MNRLHTEERTPWGRIALVWLVFATLLLALAWTRIRTGAFPDPDDTLRLVQVRDLLAGQNWFDLHQYRIDPGASPIMHWSRLVDVPLAATMLLLRPLLGAAHAELVATVAVPLLTLAVVLAAAGHIATRLCGRNVAVLACLVCGMSPPLLSQLQPLRIDHHGWEVVTVLLALAALMTRRPWRGGALAGIALAAGLSISLEILPLAAAFGAVLLLRWLRDPRERGWLAAFLASLALALAGLFALTRGFGDLIDYCDVVSPPYMAFFALAALGPLAAATKPRLPLGAMLGIVGIAGLAGVAVFVHLAPQCLAGPFGNLDPLVREYWYDHVLEGRPVWLQPYDQAIPAVLQGLIALAAAVALWRKSAPGPNRDLRVDYLLLLAAAFAAGLMTWRSMDFACAIASAPLGWAAYRLLLRFRSARTPKGRLGATLAAIMVLLPSTPVAIARVVAPTTLPEAQVAIRDSGCDLHEQAAALDRFAPVTVFAPLDVSATVLERTRDGVIATSHHRAQMAMHDVILAFTSPEAQAHAIVLRHHAGYLAICTDLGEAKLYSRPAPGGLMAQLVAGKAPEWLEPVAIGQGTTFRVWKVRG</sequence>
<feature type="transmembrane region" description="Helical" evidence="1">
    <location>
        <begin position="224"/>
        <end position="243"/>
    </location>
</feature>